<keyword evidence="2 5" id="KW-0238">DNA-binding</keyword>
<dbReference type="PRINTS" id="PR00035">
    <property type="entry name" value="HTHGNTR"/>
</dbReference>
<keyword evidence="1" id="KW-0805">Transcription regulation</keyword>
<keyword evidence="3" id="KW-0804">Transcription</keyword>
<dbReference type="Gene3D" id="1.20.120.530">
    <property type="entry name" value="GntR ligand-binding domain-like"/>
    <property type="match status" value="1"/>
</dbReference>
<comment type="caution">
    <text evidence="5">The sequence shown here is derived from an EMBL/GenBank/DDBJ whole genome shotgun (WGS) entry which is preliminary data.</text>
</comment>
<dbReference type="PROSITE" id="PS50949">
    <property type="entry name" value="HTH_GNTR"/>
    <property type="match status" value="1"/>
</dbReference>
<proteinExistence type="predicted"/>
<dbReference type="CDD" id="cd07377">
    <property type="entry name" value="WHTH_GntR"/>
    <property type="match status" value="1"/>
</dbReference>
<dbReference type="Proteomes" id="UP001254832">
    <property type="component" value="Unassembled WGS sequence"/>
</dbReference>
<dbReference type="RefSeq" id="WP_056691961.1">
    <property type="nucleotide sequence ID" value="NZ_JAVDTR010000016.1"/>
</dbReference>
<sequence length="248" mass="28281">MLNQQTFQFEKVSAIKVSEFIREQLEEAIILKEMLSEDQLPSERELAEIFNASRITVREALSALEAKGLIEKRVGAKGGTFILPITANAHKRTKEEIMRDWDQMLHVFEYRTIVEPEGAFLAAERITAGELELLESYIVQSVQPDCSREWFRALDVKFHLTIAKASGNPYLESAVRQIRTKINPALDLMPYNEQVRSLNQGVHTEILEALKAHDPARSRDTMKKHIAFSADAIYSRLVSPEQQEGNEQ</sequence>
<evidence type="ECO:0000313" key="5">
    <source>
        <dbReference type="EMBL" id="MDR6726250.1"/>
    </source>
</evidence>
<dbReference type="InterPro" id="IPR036388">
    <property type="entry name" value="WH-like_DNA-bd_sf"/>
</dbReference>
<dbReference type="Gene3D" id="1.10.10.10">
    <property type="entry name" value="Winged helix-like DNA-binding domain superfamily/Winged helix DNA-binding domain"/>
    <property type="match status" value="1"/>
</dbReference>
<dbReference type="SUPFAM" id="SSF46785">
    <property type="entry name" value="Winged helix' DNA-binding domain"/>
    <property type="match status" value="1"/>
</dbReference>
<dbReference type="EMBL" id="JAVDTR010000016">
    <property type="protein sequence ID" value="MDR6726250.1"/>
    <property type="molecule type" value="Genomic_DNA"/>
</dbReference>
<evidence type="ECO:0000256" key="1">
    <source>
        <dbReference type="ARBA" id="ARBA00023015"/>
    </source>
</evidence>
<dbReference type="GO" id="GO:0003700">
    <property type="term" value="F:DNA-binding transcription factor activity"/>
    <property type="evidence" value="ECO:0007669"/>
    <property type="project" value="InterPro"/>
</dbReference>
<dbReference type="AlphaFoldDB" id="A0AAP5H6S7"/>
<evidence type="ECO:0000259" key="4">
    <source>
        <dbReference type="PROSITE" id="PS50949"/>
    </source>
</evidence>
<dbReference type="SMART" id="SM00895">
    <property type="entry name" value="FCD"/>
    <property type="match status" value="1"/>
</dbReference>
<dbReference type="Pfam" id="PF07729">
    <property type="entry name" value="FCD"/>
    <property type="match status" value="1"/>
</dbReference>
<gene>
    <name evidence="5" type="ORF">J2W91_004761</name>
</gene>
<evidence type="ECO:0000313" key="6">
    <source>
        <dbReference type="Proteomes" id="UP001254832"/>
    </source>
</evidence>
<accession>A0AAP5H6S7</accession>
<dbReference type="SMART" id="SM00345">
    <property type="entry name" value="HTH_GNTR"/>
    <property type="match status" value="1"/>
</dbReference>
<feature type="domain" description="HTH gntR-type" evidence="4">
    <location>
        <begin position="15"/>
        <end position="85"/>
    </location>
</feature>
<evidence type="ECO:0000256" key="3">
    <source>
        <dbReference type="ARBA" id="ARBA00023163"/>
    </source>
</evidence>
<name>A0AAP5H6S7_PAEAM</name>
<dbReference type="PANTHER" id="PTHR43537:SF5">
    <property type="entry name" value="UXU OPERON TRANSCRIPTIONAL REGULATOR"/>
    <property type="match status" value="1"/>
</dbReference>
<organism evidence="5 6">
    <name type="scientific">Paenibacillus amylolyticus</name>
    <dbReference type="NCBI Taxonomy" id="1451"/>
    <lineage>
        <taxon>Bacteria</taxon>
        <taxon>Bacillati</taxon>
        <taxon>Bacillota</taxon>
        <taxon>Bacilli</taxon>
        <taxon>Bacillales</taxon>
        <taxon>Paenibacillaceae</taxon>
        <taxon>Paenibacillus</taxon>
    </lineage>
</organism>
<dbReference type="InterPro" id="IPR011711">
    <property type="entry name" value="GntR_C"/>
</dbReference>
<reference evidence="5" key="1">
    <citation type="submission" date="2023-07" db="EMBL/GenBank/DDBJ databases">
        <title>Sorghum-associated microbial communities from plants grown in Nebraska, USA.</title>
        <authorList>
            <person name="Schachtman D."/>
        </authorList>
    </citation>
    <scope>NUCLEOTIDE SEQUENCE</scope>
    <source>
        <strain evidence="5">BE80</strain>
    </source>
</reference>
<dbReference type="InterPro" id="IPR036390">
    <property type="entry name" value="WH_DNA-bd_sf"/>
</dbReference>
<dbReference type="SUPFAM" id="SSF48008">
    <property type="entry name" value="GntR ligand-binding domain-like"/>
    <property type="match status" value="1"/>
</dbReference>
<dbReference type="Pfam" id="PF00392">
    <property type="entry name" value="GntR"/>
    <property type="match status" value="1"/>
</dbReference>
<protein>
    <submittedName>
        <fullName evidence="5">DNA-binding FadR family transcriptional regulator</fullName>
    </submittedName>
</protein>
<dbReference type="InterPro" id="IPR000524">
    <property type="entry name" value="Tscrpt_reg_HTH_GntR"/>
</dbReference>
<dbReference type="GO" id="GO:0003677">
    <property type="term" value="F:DNA binding"/>
    <property type="evidence" value="ECO:0007669"/>
    <property type="project" value="UniProtKB-KW"/>
</dbReference>
<evidence type="ECO:0000256" key="2">
    <source>
        <dbReference type="ARBA" id="ARBA00023125"/>
    </source>
</evidence>
<dbReference type="InterPro" id="IPR008920">
    <property type="entry name" value="TF_FadR/GntR_C"/>
</dbReference>
<dbReference type="PANTHER" id="PTHR43537">
    <property type="entry name" value="TRANSCRIPTIONAL REGULATOR, GNTR FAMILY"/>
    <property type="match status" value="1"/>
</dbReference>